<dbReference type="EMBL" id="VGIR01000020">
    <property type="protein sequence ID" value="MBM3331164.1"/>
    <property type="molecule type" value="Genomic_DNA"/>
</dbReference>
<feature type="region of interest" description="Disordered" evidence="2">
    <location>
        <begin position="34"/>
        <end position="57"/>
    </location>
</feature>
<keyword evidence="3" id="KW-0472">Membrane</keyword>
<keyword evidence="3" id="KW-1133">Transmembrane helix</keyword>
<accession>A0A937XGT8</accession>
<evidence type="ECO:0008006" key="6">
    <source>
        <dbReference type="Google" id="ProtNLM"/>
    </source>
</evidence>
<reference evidence="4" key="1">
    <citation type="submission" date="2019-03" db="EMBL/GenBank/DDBJ databases">
        <title>Lake Tanganyika Metagenome-Assembled Genomes (MAGs).</title>
        <authorList>
            <person name="Tran P."/>
        </authorList>
    </citation>
    <scope>NUCLEOTIDE SEQUENCE</scope>
    <source>
        <strain evidence="4">K_DeepCast_150m_m2_040</strain>
    </source>
</reference>
<organism evidence="4 5">
    <name type="scientific">candidate division WOR-3 bacterium</name>
    <dbReference type="NCBI Taxonomy" id="2052148"/>
    <lineage>
        <taxon>Bacteria</taxon>
        <taxon>Bacteria division WOR-3</taxon>
    </lineage>
</organism>
<evidence type="ECO:0000313" key="4">
    <source>
        <dbReference type="EMBL" id="MBM3331164.1"/>
    </source>
</evidence>
<evidence type="ECO:0000256" key="3">
    <source>
        <dbReference type="SAM" id="Phobius"/>
    </source>
</evidence>
<feature type="coiled-coil region" evidence="1">
    <location>
        <begin position="330"/>
        <end position="357"/>
    </location>
</feature>
<dbReference type="Proteomes" id="UP000779900">
    <property type="component" value="Unassembled WGS sequence"/>
</dbReference>
<evidence type="ECO:0000256" key="2">
    <source>
        <dbReference type="SAM" id="MobiDB-lite"/>
    </source>
</evidence>
<keyword evidence="1" id="KW-0175">Coiled coil</keyword>
<dbReference type="SUPFAM" id="SSF48452">
    <property type="entry name" value="TPR-like"/>
    <property type="match status" value="1"/>
</dbReference>
<evidence type="ECO:0000313" key="5">
    <source>
        <dbReference type="Proteomes" id="UP000779900"/>
    </source>
</evidence>
<dbReference type="InterPro" id="IPR011990">
    <property type="entry name" value="TPR-like_helical_dom_sf"/>
</dbReference>
<gene>
    <name evidence="4" type="ORF">FJY68_04840</name>
</gene>
<dbReference type="Gene3D" id="1.25.40.10">
    <property type="entry name" value="Tetratricopeptide repeat domain"/>
    <property type="match status" value="1"/>
</dbReference>
<feature type="transmembrane region" description="Helical" evidence="3">
    <location>
        <begin position="498"/>
        <end position="519"/>
    </location>
</feature>
<protein>
    <recommendedName>
        <fullName evidence="6">Tetratricopeptide repeat protein</fullName>
    </recommendedName>
</protein>
<feature type="transmembrane region" description="Helical" evidence="3">
    <location>
        <begin position="531"/>
        <end position="555"/>
    </location>
</feature>
<feature type="compositionally biased region" description="Basic and acidic residues" evidence="2">
    <location>
        <begin position="45"/>
        <end position="57"/>
    </location>
</feature>
<name>A0A937XGT8_UNCW3</name>
<dbReference type="AlphaFoldDB" id="A0A937XGT8"/>
<keyword evidence="3" id="KW-0812">Transmembrane</keyword>
<proteinExistence type="predicted"/>
<sequence length="563" mass="61138">MNTTRSLPSAAEWPEQIRAGVRAERVEMEISELSRQTIAGPDAASRPDADGTRSAGDRLILDGRQLAAALERGTREPQHPFHDLGAEFAYPLAPLLNELRVQGGLMQLLGDILNAPDERQGPQPDALLHPRWAEARELYAEGCAKAAELLFPEALEWLRKAEDRYPTDFSVQFEIGWVYLYGVSRDDSVFDPVEAESHLRRAVRYGQGAVRRRPEMAAPAAEAMLHLSIACHLLGRTEEALGLSVDACKVSPKLSQAYYHRAKYASLLGRTDEAVTATGGALALDRRFALTLDSDLDLAPVAVAMRQMLDELKAEARRRAERAVIPGSELEGMKAEAAALKTRLAGLETRLRNVEARAASYPADYAEMPGVTTDVRRSFDEEDRNARRALERLGRVVSRAEASLAEAETMFSRCRSLAADDTLFALQDVLLLAGDATTPLRRATANLADAVQYTRAGDEHIPRLEGQMGALAAEAEKNRAARRNWGLRDFASRFAWRLPGFLIAGAVAGALIRTGLFFASGQFKTLGLDGVFSAAPAAAGLGAAAGAVAAAFRAVRRFGPAKK</sequence>
<evidence type="ECO:0000256" key="1">
    <source>
        <dbReference type="SAM" id="Coils"/>
    </source>
</evidence>
<comment type="caution">
    <text evidence="4">The sequence shown here is derived from an EMBL/GenBank/DDBJ whole genome shotgun (WGS) entry which is preliminary data.</text>
</comment>